<gene>
    <name evidence="10" type="ORF">SAMN06272739_1701</name>
</gene>
<feature type="domain" description="FAD-binding FR-type" evidence="9">
    <location>
        <begin position="7"/>
        <end position="108"/>
    </location>
</feature>
<dbReference type="InterPro" id="IPR017927">
    <property type="entry name" value="FAD-bd_FR_type"/>
</dbReference>
<evidence type="ECO:0000256" key="4">
    <source>
        <dbReference type="ARBA" id="ARBA00022723"/>
    </source>
</evidence>
<keyword evidence="6" id="KW-0408">Iron</keyword>
<keyword evidence="5" id="KW-0560">Oxidoreductase</keyword>
<proteinExistence type="predicted"/>
<dbReference type="InterPro" id="IPR006058">
    <property type="entry name" value="2Fe2S_fd_BS"/>
</dbReference>
<name>A0A286GR92_9ACTN</name>
<dbReference type="GO" id="GO:0051537">
    <property type="term" value="F:2 iron, 2 sulfur cluster binding"/>
    <property type="evidence" value="ECO:0007669"/>
    <property type="project" value="UniProtKB-KW"/>
</dbReference>
<evidence type="ECO:0000259" key="8">
    <source>
        <dbReference type="PROSITE" id="PS51085"/>
    </source>
</evidence>
<dbReference type="InterPro" id="IPR050415">
    <property type="entry name" value="MRET"/>
</dbReference>
<evidence type="ECO:0000256" key="6">
    <source>
        <dbReference type="ARBA" id="ARBA00023004"/>
    </source>
</evidence>
<dbReference type="Pfam" id="PF00111">
    <property type="entry name" value="Fer2"/>
    <property type="match status" value="1"/>
</dbReference>
<reference evidence="11" key="1">
    <citation type="submission" date="2017-09" db="EMBL/GenBank/DDBJ databases">
        <authorList>
            <person name="Varghese N."/>
            <person name="Submissions S."/>
        </authorList>
    </citation>
    <scope>NUCLEOTIDE SEQUENCE [LARGE SCALE GENOMIC DNA]</scope>
    <source>
        <strain evidence="11">DSM 44270</strain>
    </source>
</reference>
<dbReference type="PANTHER" id="PTHR47354">
    <property type="entry name" value="NADH OXIDOREDUCTASE HCR"/>
    <property type="match status" value="1"/>
</dbReference>
<dbReference type="AlphaFoldDB" id="A0A286GR92"/>
<keyword evidence="11" id="KW-1185">Reference proteome</keyword>
<dbReference type="Proteomes" id="UP000219482">
    <property type="component" value="Unassembled WGS sequence"/>
</dbReference>
<keyword evidence="7" id="KW-0411">Iron-sulfur</keyword>
<evidence type="ECO:0000256" key="2">
    <source>
        <dbReference type="ARBA" id="ARBA00022630"/>
    </source>
</evidence>
<dbReference type="InterPro" id="IPR008333">
    <property type="entry name" value="Cbr1-like_FAD-bd_dom"/>
</dbReference>
<dbReference type="Gene3D" id="3.10.20.30">
    <property type="match status" value="1"/>
</dbReference>
<dbReference type="InterPro" id="IPR039261">
    <property type="entry name" value="FNR_nucleotide-bd"/>
</dbReference>
<feature type="domain" description="2Fe-2S ferredoxin-type" evidence="8">
    <location>
        <begin position="225"/>
        <end position="312"/>
    </location>
</feature>
<evidence type="ECO:0000313" key="11">
    <source>
        <dbReference type="Proteomes" id="UP000219482"/>
    </source>
</evidence>
<dbReference type="InterPro" id="IPR017938">
    <property type="entry name" value="Riboflavin_synthase-like_b-brl"/>
</dbReference>
<dbReference type="PANTHER" id="PTHR47354:SF1">
    <property type="entry name" value="CARNITINE MONOOXYGENASE REDUCTASE SUBUNIT"/>
    <property type="match status" value="1"/>
</dbReference>
<evidence type="ECO:0000313" key="10">
    <source>
        <dbReference type="EMBL" id="SOD98038.1"/>
    </source>
</evidence>
<evidence type="ECO:0000259" key="9">
    <source>
        <dbReference type="PROSITE" id="PS51384"/>
    </source>
</evidence>
<dbReference type="Pfam" id="PF00970">
    <property type="entry name" value="FAD_binding_6"/>
    <property type="match status" value="1"/>
</dbReference>
<keyword evidence="2" id="KW-0285">Flavoprotein</keyword>
<evidence type="ECO:0000256" key="1">
    <source>
        <dbReference type="ARBA" id="ARBA00001974"/>
    </source>
</evidence>
<dbReference type="CDD" id="cd00207">
    <property type="entry name" value="fer2"/>
    <property type="match status" value="1"/>
</dbReference>
<comment type="cofactor">
    <cofactor evidence="1">
        <name>FAD</name>
        <dbReference type="ChEBI" id="CHEBI:57692"/>
    </cofactor>
</comment>
<dbReference type="Gene3D" id="3.40.50.80">
    <property type="entry name" value="Nucleotide-binding domain of ferredoxin-NADP reductase (FNR) module"/>
    <property type="match status" value="1"/>
</dbReference>
<dbReference type="InterPro" id="IPR001041">
    <property type="entry name" value="2Fe-2S_ferredoxin-type"/>
</dbReference>
<dbReference type="EMBL" id="OCNK01000002">
    <property type="protein sequence ID" value="SOD98038.1"/>
    <property type="molecule type" value="Genomic_DNA"/>
</dbReference>
<dbReference type="PROSITE" id="PS51384">
    <property type="entry name" value="FAD_FR"/>
    <property type="match status" value="1"/>
</dbReference>
<dbReference type="OrthoDB" id="502624at2"/>
<organism evidence="10 11">
    <name type="scientific">Blastococcus haudaquaticus</name>
    <dbReference type="NCBI Taxonomy" id="1938745"/>
    <lineage>
        <taxon>Bacteria</taxon>
        <taxon>Bacillati</taxon>
        <taxon>Actinomycetota</taxon>
        <taxon>Actinomycetes</taxon>
        <taxon>Geodermatophilales</taxon>
        <taxon>Geodermatophilaceae</taxon>
        <taxon>Blastococcus</taxon>
    </lineage>
</organism>
<keyword evidence="3" id="KW-0001">2Fe-2S</keyword>
<dbReference type="RefSeq" id="WP_097183468.1">
    <property type="nucleotide sequence ID" value="NZ_OCNK01000002.1"/>
</dbReference>
<dbReference type="InterPro" id="IPR012675">
    <property type="entry name" value="Beta-grasp_dom_sf"/>
</dbReference>
<dbReference type="SUPFAM" id="SSF54292">
    <property type="entry name" value="2Fe-2S ferredoxin-like"/>
    <property type="match status" value="1"/>
</dbReference>
<sequence length="312" mass="32307">MTSPPVDRGRDVTVLAVGPVADRIVEVVLGPADDAPFPRWAPGAHVDVVLPIGVARPYSLAGDPADARSWRLLVARSAPGDASAHIHDELRPGDRLRVRGPRHLFALGGGARYLFLGSGSGIAPLLPMARWVAAARIHPWALVHVDRSARHRTLREEVAALGTGSRTVATADDALAALADAAPGTAVYAAGSSSFVDAVADAAPEHVALNRQRFDAPVGVSGAARPFELVLGRRRERVRVEAGTPLLTALHQAGVDVPVSCGAGICGACVVGVLEGTVEHRDSILTAAERAAGSRIVSCVSTAAGDRLVLDV</sequence>
<evidence type="ECO:0000256" key="7">
    <source>
        <dbReference type="ARBA" id="ARBA00023014"/>
    </source>
</evidence>
<dbReference type="PROSITE" id="PS51085">
    <property type="entry name" value="2FE2S_FER_2"/>
    <property type="match status" value="1"/>
</dbReference>
<accession>A0A286GR92</accession>
<keyword evidence="4" id="KW-0479">Metal-binding</keyword>
<dbReference type="GO" id="GO:0016491">
    <property type="term" value="F:oxidoreductase activity"/>
    <property type="evidence" value="ECO:0007669"/>
    <property type="project" value="UniProtKB-KW"/>
</dbReference>
<dbReference type="Gene3D" id="2.40.30.10">
    <property type="entry name" value="Translation factors"/>
    <property type="match status" value="1"/>
</dbReference>
<dbReference type="PRINTS" id="PR00409">
    <property type="entry name" value="PHDIOXRDTASE"/>
</dbReference>
<dbReference type="SUPFAM" id="SSF52343">
    <property type="entry name" value="Ferredoxin reductase-like, C-terminal NADP-linked domain"/>
    <property type="match status" value="1"/>
</dbReference>
<dbReference type="InterPro" id="IPR036010">
    <property type="entry name" value="2Fe-2S_ferredoxin-like_sf"/>
</dbReference>
<protein>
    <submittedName>
        <fullName evidence="10">Ferredoxin-NADP reductase</fullName>
    </submittedName>
</protein>
<dbReference type="GO" id="GO:0046872">
    <property type="term" value="F:metal ion binding"/>
    <property type="evidence" value="ECO:0007669"/>
    <property type="project" value="UniProtKB-KW"/>
</dbReference>
<dbReference type="PROSITE" id="PS00197">
    <property type="entry name" value="2FE2S_FER_1"/>
    <property type="match status" value="1"/>
</dbReference>
<evidence type="ECO:0000256" key="3">
    <source>
        <dbReference type="ARBA" id="ARBA00022714"/>
    </source>
</evidence>
<dbReference type="SUPFAM" id="SSF63380">
    <property type="entry name" value="Riboflavin synthase domain-like"/>
    <property type="match status" value="1"/>
</dbReference>
<evidence type="ECO:0000256" key="5">
    <source>
        <dbReference type="ARBA" id="ARBA00023002"/>
    </source>
</evidence>